<organism evidence="2 3">
    <name type="scientific">Paracoccus versutus</name>
    <name type="common">Thiobacillus versutus</name>
    <dbReference type="NCBI Taxonomy" id="34007"/>
    <lineage>
        <taxon>Bacteria</taxon>
        <taxon>Pseudomonadati</taxon>
        <taxon>Pseudomonadota</taxon>
        <taxon>Alphaproteobacteria</taxon>
        <taxon>Rhodobacterales</taxon>
        <taxon>Paracoccaceae</taxon>
        <taxon>Paracoccus</taxon>
    </lineage>
</organism>
<evidence type="ECO:0000259" key="1">
    <source>
        <dbReference type="Pfam" id="PF01965"/>
    </source>
</evidence>
<dbReference type="AlphaFoldDB" id="A0A3D9XJ13"/>
<dbReference type="GO" id="GO:0006355">
    <property type="term" value="P:regulation of DNA-templated transcription"/>
    <property type="evidence" value="ECO:0007669"/>
    <property type="project" value="TreeGrafter"/>
</dbReference>
<gene>
    <name evidence="2" type="ORF">BDD41_3159</name>
</gene>
<accession>A0A3D9XJ13</accession>
<dbReference type="EMBL" id="QTUJ01000002">
    <property type="protein sequence ID" value="REF70424.1"/>
    <property type="molecule type" value="Genomic_DNA"/>
</dbReference>
<dbReference type="Pfam" id="PF01965">
    <property type="entry name" value="DJ-1_PfpI"/>
    <property type="match status" value="1"/>
</dbReference>
<name>A0A3D9XJ13_PARVE</name>
<sequence length="400" mass="42670">MRKGMVAMWGLIGAVIVVAGGFGLWLAALPSDMAASAPPVPASETAAMLDALQPSRKRRPVIAVIGLNDATETTDYVVPTGILRRADVADVLMLAAGPGPVHLYPALNAVEPDATIAEFDAAHPDGADYVIVPAMSRDDDPAVLAWLRQQSDKGAIVIAVCAGAKVVGAAGLLDGRRATTHWYYLKDLLRRSPTIEYVADRRFVIDGNVATTTGITASVPMMLTLIEAVAGRKKAETVAQDLGVDRWDARHASSAFRFSRSFATTVLGNLVAFWNRDAFGIALEPGIDEVALAQVADAWSRTYRSKAVTFAASTSAIVTANGIRILPGQVAEAWPQEHTVSIFPDRRPEAALDLNLQAIAGRYGQRTARVVAMQLEYLGRRRCHEGFAELAGSRICTSPG</sequence>
<dbReference type="PANTHER" id="PTHR43130:SF2">
    <property type="entry name" value="DJ-1_PFPI DOMAIN-CONTAINING PROTEIN"/>
    <property type="match status" value="1"/>
</dbReference>
<protein>
    <submittedName>
        <fullName evidence="2">DJ-1/PfpI family protein</fullName>
    </submittedName>
</protein>
<feature type="domain" description="DJ-1/PfpI" evidence="1">
    <location>
        <begin position="64"/>
        <end position="227"/>
    </location>
</feature>
<comment type="caution">
    <text evidence="2">The sequence shown here is derived from an EMBL/GenBank/DDBJ whole genome shotgun (WGS) entry which is preliminary data.</text>
</comment>
<dbReference type="Gene3D" id="3.40.50.880">
    <property type="match status" value="1"/>
</dbReference>
<dbReference type="InterPro" id="IPR029062">
    <property type="entry name" value="Class_I_gatase-like"/>
</dbReference>
<reference evidence="2 3" key="1">
    <citation type="submission" date="2018-08" db="EMBL/GenBank/DDBJ databases">
        <title>Genomic Encyclopedia of Archaeal and Bacterial Type Strains, Phase II (KMG-II): from individual species to whole genera.</title>
        <authorList>
            <person name="Goeker M."/>
        </authorList>
    </citation>
    <scope>NUCLEOTIDE SEQUENCE [LARGE SCALE GENOMIC DNA]</scope>
    <source>
        <strain evidence="2 3">DSM 17099</strain>
    </source>
</reference>
<dbReference type="SUPFAM" id="SSF52317">
    <property type="entry name" value="Class I glutamine amidotransferase-like"/>
    <property type="match status" value="1"/>
</dbReference>
<evidence type="ECO:0000313" key="2">
    <source>
        <dbReference type="EMBL" id="REF70424.1"/>
    </source>
</evidence>
<dbReference type="InterPro" id="IPR002818">
    <property type="entry name" value="DJ-1/PfpI"/>
</dbReference>
<dbReference type="Proteomes" id="UP000256941">
    <property type="component" value="Unassembled WGS sequence"/>
</dbReference>
<evidence type="ECO:0000313" key="3">
    <source>
        <dbReference type="Proteomes" id="UP000256941"/>
    </source>
</evidence>
<proteinExistence type="predicted"/>
<dbReference type="PANTHER" id="PTHR43130">
    <property type="entry name" value="ARAC-FAMILY TRANSCRIPTIONAL REGULATOR"/>
    <property type="match status" value="1"/>
</dbReference>
<dbReference type="InterPro" id="IPR052158">
    <property type="entry name" value="INH-QAR"/>
</dbReference>